<keyword evidence="7" id="KW-0862">Zinc</keyword>
<dbReference type="InterPro" id="IPR036034">
    <property type="entry name" value="PDZ_sf"/>
</dbReference>
<protein>
    <submittedName>
        <fullName evidence="13">Site-2 protease family protein</fullName>
    </submittedName>
</protein>
<comment type="subcellular location">
    <subcellularLocation>
        <location evidence="2">Membrane</location>
        <topology evidence="2">Multi-pass membrane protein</topology>
    </subcellularLocation>
</comment>
<comment type="caution">
    <text evidence="13">The sequence shown here is derived from an EMBL/GenBank/DDBJ whole genome shotgun (WGS) entry which is preliminary data.</text>
</comment>
<comment type="cofactor">
    <cofactor evidence="1">
        <name>Zn(2+)</name>
        <dbReference type="ChEBI" id="CHEBI:29105"/>
    </cofactor>
</comment>
<evidence type="ECO:0000313" key="13">
    <source>
        <dbReference type="EMBL" id="MBW7573727.1"/>
    </source>
</evidence>
<keyword evidence="9" id="KW-0482">Metalloprotease</keyword>
<dbReference type="Proteomes" id="UP000719942">
    <property type="component" value="Unassembled WGS sequence"/>
</dbReference>
<dbReference type="InterPro" id="IPR004387">
    <property type="entry name" value="Pept_M50_Zn"/>
</dbReference>
<keyword evidence="14" id="KW-1185">Reference proteome</keyword>
<keyword evidence="8 11" id="KW-1133">Transmembrane helix</keyword>
<keyword evidence="10 11" id="KW-0472">Membrane</keyword>
<reference evidence="13 14" key="1">
    <citation type="submission" date="2021-03" db="EMBL/GenBank/DDBJ databases">
        <title>Caproiciproducens sp. nov. isolated from feces of cow.</title>
        <authorList>
            <person name="Choi J.-Y."/>
        </authorList>
    </citation>
    <scope>NUCLEOTIDE SEQUENCE [LARGE SCALE GENOMIC DNA]</scope>
    <source>
        <strain evidence="13 14">AGMB10547</strain>
    </source>
</reference>
<dbReference type="SUPFAM" id="SSF50156">
    <property type="entry name" value="PDZ domain-like"/>
    <property type="match status" value="1"/>
</dbReference>
<evidence type="ECO:0000313" key="14">
    <source>
        <dbReference type="Proteomes" id="UP000719942"/>
    </source>
</evidence>
<evidence type="ECO:0000256" key="8">
    <source>
        <dbReference type="ARBA" id="ARBA00022989"/>
    </source>
</evidence>
<evidence type="ECO:0000256" key="11">
    <source>
        <dbReference type="SAM" id="Phobius"/>
    </source>
</evidence>
<feature type="transmembrane region" description="Helical" evidence="11">
    <location>
        <begin position="92"/>
        <end position="115"/>
    </location>
</feature>
<evidence type="ECO:0000256" key="5">
    <source>
        <dbReference type="ARBA" id="ARBA00022692"/>
    </source>
</evidence>
<dbReference type="PANTHER" id="PTHR42837">
    <property type="entry name" value="REGULATOR OF SIGMA-E PROTEASE RSEP"/>
    <property type="match status" value="1"/>
</dbReference>
<feature type="transmembrane region" description="Helical" evidence="11">
    <location>
        <begin position="323"/>
        <end position="342"/>
    </location>
</feature>
<evidence type="ECO:0000256" key="3">
    <source>
        <dbReference type="ARBA" id="ARBA00007931"/>
    </source>
</evidence>
<dbReference type="InterPro" id="IPR008915">
    <property type="entry name" value="Peptidase_M50"/>
</dbReference>
<proteinExistence type="inferred from homology"/>
<keyword evidence="4 13" id="KW-0645">Protease</keyword>
<dbReference type="GO" id="GO:0006508">
    <property type="term" value="P:proteolysis"/>
    <property type="evidence" value="ECO:0007669"/>
    <property type="project" value="UniProtKB-KW"/>
</dbReference>
<evidence type="ECO:0000256" key="7">
    <source>
        <dbReference type="ARBA" id="ARBA00022833"/>
    </source>
</evidence>
<evidence type="ECO:0000256" key="6">
    <source>
        <dbReference type="ARBA" id="ARBA00022801"/>
    </source>
</evidence>
<evidence type="ECO:0000256" key="10">
    <source>
        <dbReference type="ARBA" id="ARBA00023136"/>
    </source>
</evidence>
<dbReference type="Gene3D" id="2.30.42.10">
    <property type="match status" value="1"/>
</dbReference>
<name>A0ABS7DR02_9FIRM</name>
<dbReference type="EMBL" id="JAGFNZ010000005">
    <property type="protein sequence ID" value="MBW7573727.1"/>
    <property type="molecule type" value="Genomic_DNA"/>
</dbReference>
<evidence type="ECO:0000256" key="1">
    <source>
        <dbReference type="ARBA" id="ARBA00001947"/>
    </source>
</evidence>
<keyword evidence="6" id="KW-0378">Hydrolase</keyword>
<feature type="transmembrane region" description="Helical" evidence="11">
    <location>
        <begin position="5"/>
        <end position="28"/>
    </location>
</feature>
<feature type="transmembrane region" description="Helical" evidence="11">
    <location>
        <begin position="277"/>
        <end position="296"/>
    </location>
</feature>
<organism evidence="13 14">
    <name type="scientific">Caproiciproducens faecalis</name>
    <dbReference type="NCBI Taxonomy" id="2820301"/>
    <lineage>
        <taxon>Bacteria</taxon>
        <taxon>Bacillati</taxon>
        <taxon>Bacillota</taxon>
        <taxon>Clostridia</taxon>
        <taxon>Eubacteriales</taxon>
        <taxon>Acutalibacteraceae</taxon>
        <taxon>Caproiciproducens</taxon>
    </lineage>
</organism>
<evidence type="ECO:0000256" key="9">
    <source>
        <dbReference type="ARBA" id="ARBA00023049"/>
    </source>
</evidence>
<dbReference type="GO" id="GO:0008233">
    <property type="term" value="F:peptidase activity"/>
    <property type="evidence" value="ECO:0007669"/>
    <property type="project" value="UniProtKB-KW"/>
</dbReference>
<evidence type="ECO:0000256" key="2">
    <source>
        <dbReference type="ARBA" id="ARBA00004141"/>
    </source>
</evidence>
<evidence type="ECO:0000259" key="12">
    <source>
        <dbReference type="Pfam" id="PF02163"/>
    </source>
</evidence>
<dbReference type="Pfam" id="PF02163">
    <property type="entry name" value="Peptidase_M50"/>
    <property type="match status" value="1"/>
</dbReference>
<accession>A0ABS7DR02</accession>
<sequence length="356" mass="38878">MTKAILIIIAILLFSFIIFIHEFGHFFMAKLSGVRVNEFAIGMGPRLFHFTKGETDYSLRAFPIGGFCAMEGEDEDSPDDRAFNNRPVWKRMLVVVMGAVMNVILGLVIMMVLLCQQPAFSSTTISKFTDHSALQSAGLQVGDVFKSINGYKVNGDRDLSFALAMADPMKTDIQVSRGGKLLTFDDIKFNTKESDGKKILALDFYVQPIEKNPGTLIVKSVQDTVSTVRMVWYSLVGLVTGKFGFNDVAGPVGAANAIGQAASIGLQQNFVAALNNILMMMMVITVNLGVVNLLPLPALDGGRLLFLIVEAIFRKPINPKYEGWVNTAGFCLLMGLMVIITFNDILRLITGKGLGS</sequence>
<dbReference type="PANTHER" id="PTHR42837:SF2">
    <property type="entry name" value="MEMBRANE METALLOPROTEASE ARASP2, CHLOROPLASTIC-RELATED"/>
    <property type="match status" value="1"/>
</dbReference>
<evidence type="ECO:0000256" key="4">
    <source>
        <dbReference type="ARBA" id="ARBA00022670"/>
    </source>
</evidence>
<feature type="domain" description="Peptidase M50" evidence="12">
    <location>
        <begin position="10"/>
        <end position="336"/>
    </location>
</feature>
<keyword evidence="5 11" id="KW-0812">Transmembrane</keyword>
<comment type="similarity">
    <text evidence="3">Belongs to the peptidase M50B family.</text>
</comment>
<gene>
    <name evidence="13" type="ORF">J5W02_12995</name>
</gene>
<dbReference type="CDD" id="cd06163">
    <property type="entry name" value="S2P-M50_PDZ_RseP-like"/>
    <property type="match status" value="1"/>
</dbReference>